<dbReference type="RefSeq" id="WP_007694972.1">
    <property type="nucleotide sequence ID" value="NZ_AJRK01000353.1"/>
</dbReference>
<keyword evidence="10" id="KW-1185">Reference proteome</keyword>
<dbReference type="PRINTS" id="PR00157">
    <property type="entry name" value="PLASTOCYANIN"/>
</dbReference>
<keyword evidence="5 7" id="KW-0186">Copper</keyword>
<protein>
    <submittedName>
        <fullName evidence="9">Halocyanin</fullName>
    </submittedName>
</protein>
<evidence type="ECO:0000313" key="10">
    <source>
        <dbReference type="Proteomes" id="UP000011566"/>
    </source>
</evidence>
<dbReference type="PANTHER" id="PTHR34192">
    <property type="entry name" value="PLASTOCYANIN MAJOR ISOFORM, CHLOROPLASTIC-RELATED"/>
    <property type="match status" value="1"/>
</dbReference>
<dbReference type="PATRIC" id="fig|1132509.6.peg.3266"/>
<evidence type="ECO:0000313" key="9">
    <source>
        <dbReference type="EMBL" id="EMA36720.1"/>
    </source>
</evidence>
<dbReference type="AlphaFoldDB" id="M0LX84"/>
<comment type="subcellular location">
    <subcellularLocation>
        <location evidence="1">Membrane</location>
    </subcellularLocation>
</comment>
<evidence type="ECO:0000256" key="4">
    <source>
        <dbReference type="ARBA" id="ARBA00022982"/>
    </source>
</evidence>
<dbReference type="InterPro" id="IPR028871">
    <property type="entry name" value="BlueCu_1_BS"/>
</dbReference>
<keyword evidence="3 7" id="KW-0479">Metal-binding</keyword>
<dbReference type="eggNOG" id="arCOG02918">
    <property type="taxonomic scope" value="Archaea"/>
</dbReference>
<dbReference type="PANTHER" id="PTHR34192:SF10">
    <property type="entry name" value="PLASTOCYANIN MAJOR ISOFORM, CHLOROPLASTIC-RELATED"/>
    <property type="match status" value="1"/>
</dbReference>
<dbReference type="OrthoDB" id="4392at2157"/>
<comment type="caution">
    <text evidence="9">The sequence shown here is derived from an EMBL/GenBank/DDBJ whole genome shotgun (WGS) entry which is preliminary data.</text>
</comment>
<dbReference type="Proteomes" id="UP000011566">
    <property type="component" value="Unassembled WGS sequence"/>
</dbReference>
<dbReference type="GO" id="GO:0016020">
    <property type="term" value="C:membrane"/>
    <property type="evidence" value="ECO:0007669"/>
    <property type="project" value="UniProtKB-SubCell"/>
</dbReference>
<dbReference type="PROSITE" id="PS00196">
    <property type="entry name" value="COPPER_BLUE"/>
    <property type="match status" value="1"/>
</dbReference>
<gene>
    <name evidence="9" type="ORF">C447_13974</name>
</gene>
<feature type="binding site" evidence="7">
    <location>
        <position position="131"/>
    </location>
    <ligand>
        <name>Cu cation</name>
        <dbReference type="ChEBI" id="CHEBI:23378"/>
    </ligand>
</feature>
<evidence type="ECO:0000256" key="5">
    <source>
        <dbReference type="ARBA" id="ARBA00023008"/>
    </source>
</evidence>
<name>M0LX84_9EURY</name>
<evidence type="ECO:0000256" key="7">
    <source>
        <dbReference type="PIRSR" id="PIRSR602387-1"/>
    </source>
</evidence>
<sequence length="222" mass="23415">MQRRTFLTGVAGTGAAVGSMGQAGAVTTLRQDQQGGGTTHTVGMYTEGSDYYFDPVGLYVEPGDTVEWTIESGQHSTASYSQGNPQASNTLIPEGAKSWDSGVISSGSFSYTFRTEGTYDYYCTPHKSLGMVARIVCGSPGGPAEGTEIPDEVGSGIVPESETIVEDKSLEYPYVPGVSHGGPPALFWGGTGVFAATTLYLYSVYDRATGRYDDNEAGEGEY</sequence>
<dbReference type="InterPro" id="IPR008972">
    <property type="entry name" value="Cupredoxin"/>
</dbReference>
<evidence type="ECO:0000259" key="8">
    <source>
        <dbReference type="Pfam" id="PF00127"/>
    </source>
</evidence>
<keyword evidence="6" id="KW-0472">Membrane</keyword>
<dbReference type="GO" id="GO:0005507">
    <property type="term" value="F:copper ion binding"/>
    <property type="evidence" value="ECO:0007669"/>
    <property type="project" value="InterPro"/>
</dbReference>
<reference evidence="9 10" key="1">
    <citation type="journal article" date="2014" name="PLoS Genet.">
        <title>Phylogenetically driven sequencing of extremely halophilic archaea reveals strategies for static and dynamic osmo-response.</title>
        <authorList>
            <person name="Becker E.A."/>
            <person name="Seitzer P.M."/>
            <person name="Tritt A."/>
            <person name="Larsen D."/>
            <person name="Krusor M."/>
            <person name="Yao A.I."/>
            <person name="Wu D."/>
            <person name="Madern D."/>
            <person name="Eisen J.A."/>
            <person name="Darling A.E."/>
            <person name="Facciotti M.T."/>
        </authorList>
    </citation>
    <scope>NUCLEOTIDE SEQUENCE [LARGE SCALE GENOMIC DNA]</scope>
    <source>
        <strain evidence="9 10">100A6</strain>
    </source>
</reference>
<dbReference type="Pfam" id="PF00127">
    <property type="entry name" value="Copper-bind"/>
    <property type="match status" value="1"/>
</dbReference>
<dbReference type="InterPro" id="IPR000923">
    <property type="entry name" value="BlueCu_1"/>
</dbReference>
<dbReference type="InterPro" id="IPR002387">
    <property type="entry name" value="Plastocyanin"/>
</dbReference>
<dbReference type="GO" id="GO:0009055">
    <property type="term" value="F:electron transfer activity"/>
    <property type="evidence" value="ECO:0007669"/>
    <property type="project" value="InterPro"/>
</dbReference>
<keyword evidence="4" id="KW-0249">Electron transport</keyword>
<comment type="cofactor">
    <cofactor evidence="7">
        <name>Cu(2+)</name>
        <dbReference type="ChEBI" id="CHEBI:29036"/>
    </cofactor>
    <text evidence="7">The crystal structure with reduced Cu(1+) has also been determined.</text>
</comment>
<dbReference type="SUPFAM" id="SSF49503">
    <property type="entry name" value="Cupredoxins"/>
    <property type="match status" value="1"/>
</dbReference>
<evidence type="ECO:0000256" key="3">
    <source>
        <dbReference type="ARBA" id="ARBA00022723"/>
    </source>
</evidence>
<dbReference type="EMBL" id="AOMB01000040">
    <property type="protein sequence ID" value="EMA36720.1"/>
    <property type="molecule type" value="Genomic_DNA"/>
</dbReference>
<organism evidence="9 10">
    <name type="scientific">Halococcus hamelinensis 100A6</name>
    <dbReference type="NCBI Taxonomy" id="1132509"/>
    <lineage>
        <taxon>Archaea</taxon>
        <taxon>Methanobacteriati</taxon>
        <taxon>Methanobacteriota</taxon>
        <taxon>Stenosarchaea group</taxon>
        <taxon>Halobacteria</taxon>
        <taxon>Halobacteriales</taxon>
        <taxon>Halococcaceae</taxon>
        <taxon>Halococcus</taxon>
    </lineage>
</organism>
<evidence type="ECO:0000256" key="2">
    <source>
        <dbReference type="ARBA" id="ARBA00022448"/>
    </source>
</evidence>
<feature type="domain" description="Blue (type 1) copper" evidence="8">
    <location>
        <begin position="47"/>
        <end position="136"/>
    </location>
</feature>
<proteinExistence type="predicted"/>
<feature type="binding site" evidence="7">
    <location>
        <position position="123"/>
    </location>
    <ligand>
        <name>Cu cation</name>
        <dbReference type="ChEBI" id="CHEBI:23378"/>
    </ligand>
</feature>
<accession>M0LX84</accession>
<dbReference type="Gene3D" id="2.60.40.420">
    <property type="entry name" value="Cupredoxins - blue copper proteins"/>
    <property type="match status" value="1"/>
</dbReference>
<evidence type="ECO:0000256" key="6">
    <source>
        <dbReference type="ARBA" id="ARBA00023136"/>
    </source>
</evidence>
<keyword evidence="2" id="KW-0813">Transport</keyword>
<feature type="binding site" evidence="7">
    <location>
        <position position="126"/>
    </location>
    <ligand>
        <name>Cu cation</name>
        <dbReference type="ChEBI" id="CHEBI:23378"/>
    </ligand>
</feature>
<evidence type="ECO:0000256" key="1">
    <source>
        <dbReference type="ARBA" id="ARBA00004370"/>
    </source>
</evidence>